<dbReference type="Proteomes" id="UP000230002">
    <property type="component" value="Unassembled WGS sequence"/>
</dbReference>
<evidence type="ECO:0000313" key="3">
    <source>
        <dbReference type="Proteomes" id="UP000230002"/>
    </source>
</evidence>
<reference evidence="2 3" key="1">
    <citation type="journal article" date="2015" name="Sci. Rep.">
        <title>Chromosome-level genome map provides insights into diverse defense mechanisms in the medicinal fungus Ganoderma sinense.</title>
        <authorList>
            <person name="Zhu Y."/>
            <person name="Xu J."/>
            <person name="Sun C."/>
            <person name="Zhou S."/>
            <person name="Xu H."/>
            <person name="Nelson D.R."/>
            <person name="Qian J."/>
            <person name="Song J."/>
            <person name="Luo H."/>
            <person name="Xiang L."/>
            <person name="Li Y."/>
            <person name="Xu Z."/>
            <person name="Ji A."/>
            <person name="Wang L."/>
            <person name="Lu S."/>
            <person name="Hayward A."/>
            <person name="Sun W."/>
            <person name="Li X."/>
            <person name="Schwartz D.C."/>
            <person name="Wang Y."/>
            <person name="Chen S."/>
        </authorList>
    </citation>
    <scope>NUCLEOTIDE SEQUENCE [LARGE SCALE GENOMIC DNA]</scope>
    <source>
        <strain evidence="2 3">ZZ0214-1</strain>
    </source>
</reference>
<feature type="compositionally biased region" description="Basic and acidic residues" evidence="1">
    <location>
        <begin position="45"/>
        <end position="68"/>
    </location>
</feature>
<keyword evidence="3" id="KW-1185">Reference proteome</keyword>
<gene>
    <name evidence="2" type="ORF">GSI_10343</name>
</gene>
<feature type="compositionally biased region" description="Polar residues" evidence="1">
    <location>
        <begin position="81"/>
        <end position="95"/>
    </location>
</feature>
<organism evidence="2 3">
    <name type="scientific">Ganoderma sinense ZZ0214-1</name>
    <dbReference type="NCBI Taxonomy" id="1077348"/>
    <lineage>
        <taxon>Eukaryota</taxon>
        <taxon>Fungi</taxon>
        <taxon>Dikarya</taxon>
        <taxon>Basidiomycota</taxon>
        <taxon>Agaricomycotina</taxon>
        <taxon>Agaricomycetes</taxon>
        <taxon>Polyporales</taxon>
        <taxon>Polyporaceae</taxon>
        <taxon>Ganoderma</taxon>
    </lineage>
</organism>
<evidence type="ECO:0000313" key="2">
    <source>
        <dbReference type="EMBL" id="PIL27200.1"/>
    </source>
</evidence>
<feature type="region of interest" description="Disordered" evidence="1">
    <location>
        <begin position="1"/>
        <end position="134"/>
    </location>
</feature>
<dbReference type="AlphaFoldDB" id="A0A2G8S0A4"/>
<accession>A0A2G8S0A4</accession>
<protein>
    <submittedName>
        <fullName evidence="2">Uncharacterized protein</fullName>
    </submittedName>
</protein>
<sequence length="388" mass="41476">MMPMPDARPTEEEARIASGSAGSVTMATAIERRPSKSGPKRIRKRTAEYQAKRDARRREAWARKKEEDTYTAQIPLVGDDSNPSPSRNVGASNASGQVQVQAQAQTQAQGGRSVEGTTSTDTRTGRGFLESKMQNPKLRVVPHNGGSAAYVADAEQRLVLYRGYTGRGTEAANAAALAAAGYLSSTVGSKTCYFVLYDAGVAYPSLHTYLFGNIEVGLHAVGLLQPLLSLVNGKSAYQHWGLELRVLNLSRGIFWHRLPDPHTRCPKPLQYILGEDGTLKASPAFPFAAFAITMGDTIPEPPIDSLAVGPGLKCIVPFGPVDGRKGIRLRLGMPEASSSLVEVEVEVEVQSGQPIFVPSATFASCSGPLVSDSMLHGSVVLWTNGPLS</sequence>
<dbReference type="EMBL" id="AYKW01000034">
    <property type="protein sequence ID" value="PIL27200.1"/>
    <property type="molecule type" value="Genomic_DNA"/>
</dbReference>
<feature type="compositionally biased region" description="Low complexity" evidence="1">
    <location>
        <begin position="96"/>
        <end position="127"/>
    </location>
</feature>
<proteinExistence type="predicted"/>
<comment type="caution">
    <text evidence="2">The sequence shown here is derived from an EMBL/GenBank/DDBJ whole genome shotgun (WGS) entry which is preliminary data.</text>
</comment>
<evidence type="ECO:0000256" key="1">
    <source>
        <dbReference type="SAM" id="MobiDB-lite"/>
    </source>
</evidence>
<name>A0A2G8S0A4_9APHY</name>